<keyword evidence="3" id="KW-1185">Reference proteome</keyword>
<keyword evidence="1" id="KW-1133">Transmembrane helix</keyword>
<sequence>MQPGRGTIGQIAQFALRLLLGAGLAAQAAYVGFYFFGITFVFLLDTLSLSFAYWHTIPWLLHGALGLFVLGSIHLLARLVGRWPEKYCTRRLDALASLACIALPGWVNGSMALEGNLKLESHLFYAYFTGFNLLVLCLIAIPRVHGFIFGAGGRRHET</sequence>
<dbReference type="EMBL" id="CP002431">
    <property type="protein sequence ID" value="ADU61210.1"/>
    <property type="molecule type" value="Genomic_DNA"/>
</dbReference>
<dbReference type="KEGG" id="das:Daes_0183"/>
<keyword evidence="1" id="KW-0472">Membrane</keyword>
<protein>
    <submittedName>
        <fullName evidence="2">Uncharacterized protein</fullName>
    </submittedName>
</protein>
<dbReference type="STRING" id="643562.Daes_0183"/>
<reference evidence="2 3" key="2">
    <citation type="journal article" date="2014" name="Genome Announc.">
        <title>Complete Genome Sequence of the Subsurface, Mesophilic Sulfate-Reducing Bacterium Desulfovibrio aespoeensis Aspo-2.</title>
        <authorList>
            <person name="Pedersen K."/>
            <person name="Bengtsson A."/>
            <person name="Edlund J."/>
            <person name="Rabe L."/>
            <person name="Hazen T."/>
            <person name="Chakraborty R."/>
            <person name="Goodwin L."/>
            <person name="Shapiro N."/>
        </authorList>
    </citation>
    <scope>NUCLEOTIDE SEQUENCE [LARGE SCALE GENOMIC DNA]</scope>
    <source>
        <strain evidence="3">ATCC 700646 / DSM 10631 / Aspo-2</strain>
    </source>
</reference>
<reference evidence="3" key="1">
    <citation type="submission" date="2010-12" db="EMBL/GenBank/DDBJ databases">
        <title>Complete sequence of Desulfovibrio aespoeensis Aspo-2.</title>
        <authorList>
            <consortium name="US DOE Joint Genome Institute"/>
            <person name="Lucas S."/>
            <person name="Copeland A."/>
            <person name="Lapidus A."/>
            <person name="Cheng J.-F."/>
            <person name="Goodwin L."/>
            <person name="Pitluck S."/>
            <person name="Chertkov O."/>
            <person name="Misra M."/>
            <person name="Detter J.C."/>
            <person name="Han C."/>
            <person name="Tapia R."/>
            <person name="Land M."/>
            <person name="Hauser L."/>
            <person name="Kyrpides N."/>
            <person name="Ivanova N."/>
            <person name="Ovchinnikova G."/>
            <person name="Pedersen K."/>
            <person name="Jagevall S."/>
            <person name="Hazen T."/>
            <person name="Woyke T."/>
        </authorList>
    </citation>
    <scope>NUCLEOTIDE SEQUENCE [LARGE SCALE GENOMIC DNA]</scope>
    <source>
        <strain evidence="3">ATCC 700646 / DSM 10631 / Aspo-2</strain>
    </source>
</reference>
<organism evidence="2 3">
    <name type="scientific">Pseudodesulfovibrio aespoeensis (strain ATCC 700646 / DSM 10631 / Aspo-2)</name>
    <name type="common">Desulfovibrio aespoeensis</name>
    <dbReference type="NCBI Taxonomy" id="643562"/>
    <lineage>
        <taxon>Bacteria</taxon>
        <taxon>Pseudomonadati</taxon>
        <taxon>Thermodesulfobacteriota</taxon>
        <taxon>Desulfovibrionia</taxon>
        <taxon>Desulfovibrionales</taxon>
        <taxon>Desulfovibrionaceae</taxon>
    </lineage>
</organism>
<evidence type="ECO:0000313" key="3">
    <source>
        <dbReference type="Proteomes" id="UP000002191"/>
    </source>
</evidence>
<feature type="transmembrane region" description="Helical" evidence="1">
    <location>
        <begin position="92"/>
        <end position="111"/>
    </location>
</feature>
<dbReference type="RefSeq" id="WP_013513147.1">
    <property type="nucleotide sequence ID" value="NC_014844.1"/>
</dbReference>
<dbReference type="HOGENOM" id="CLU_1666554_0_0_7"/>
<feature type="transmembrane region" description="Helical" evidence="1">
    <location>
        <begin position="18"/>
        <end position="44"/>
    </location>
</feature>
<keyword evidence="1" id="KW-0812">Transmembrane</keyword>
<evidence type="ECO:0000313" key="2">
    <source>
        <dbReference type="EMBL" id="ADU61210.1"/>
    </source>
</evidence>
<accession>E6VV59</accession>
<gene>
    <name evidence="2" type="ordered locus">Daes_0183</name>
</gene>
<name>E6VV59_PSEA9</name>
<feature type="transmembrane region" description="Helical" evidence="1">
    <location>
        <begin position="56"/>
        <end position="80"/>
    </location>
</feature>
<evidence type="ECO:0000256" key="1">
    <source>
        <dbReference type="SAM" id="Phobius"/>
    </source>
</evidence>
<dbReference type="AlphaFoldDB" id="E6VV59"/>
<dbReference type="Proteomes" id="UP000002191">
    <property type="component" value="Chromosome"/>
</dbReference>
<feature type="transmembrane region" description="Helical" evidence="1">
    <location>
        <begin position="123"/>
        <end position="141"/>
    </location>
</feature>
<proteinExistence type="predicted"/>
<dbReference type="OrthoDB" id="9825147at2"/>